<feature type="disulfide bond" evidence="1">
    <location>
        <begin position="93"/>
        <end position="108"/>
    </location>
</feature>
<dbReference type="PRINTS" id="PR00347">
    <property type="entry name" value="THAUMATIN"/>
</dbReference>
<dbReference type="Gene3D" id="2.60.110.10">
    <property type="entry name" value="Thaumatin"/>
    <property type="match status" value="1"/>
</dbReference>
<feature type="disulfide bond" evidence="1">
    <location>
        <begin position="269"/>
        <end position="279"/>
    </location>
</feature>
<dbReference type="SUPFAM" id="SSF49870">
    <property type="entry name" value="Osmotin, thaumatin-like protein"/>
    <property type="match status" value="1"/>
</dbReference>
<evidence type="ECO:0000256" key="1">
    <source>
        <dbReference type="PIRSR" id="PIRSR002703-1"/>
    </source>
</evidence>
<keyword evidence="1" id="KW-1015">Disulfide bond</keyword>
<dbReference type="PROSITE" id="PS51367">
    <property type="entry name" value="THAUMATIN_2"/>
    <property type="match status" value="1"/>
</dbReference>
<dbReference type="SMART" id="SM00205">
    <property type="entry name" value="THN"/>
    <property type="match status" value="1"/>
</dbReference>
<reference evidence="2 3" key="1">
    <citation type="journal article" date="2014" name="BMC Genomics">
        <title>Genome sequencing of four Aureobasidium pullulans varieties: biotechnological potential, stress tolerance, and description of new species.</title>
        <authorList>
            <person name="Gostin Ar C."/>
            <person name="Ohm R.A."/>
            <person name="Kogej T."/>
            <person name="Sonjak S."/>
            <person name="Turk M."/>
            <person name="Zajc J."/>
            <person name="Zalar P."/>
            <person name="Grube M."/>
            <person name="Sun H."/>
            <person name="Han J."/>
            <person name="Sharma A."/>
            <person name="Chiniquy J."/>
            <person name="Ngan C.Y."/>
            <person name="Lipzen A."/>
            <person name="Barry K."/>
            <person name="Grigoriev I.V."/>
            <person name="Gunde-Cimerman N."/>
        </authorList>
    </citation>
    <scope>NUCLEOTIDE SEQUENCE [LARGE SCALE GENOMIC DNA]</scope>
    <source>
        <strain evidence="2 3">EXF-2481</strain>
    </source>
</reference>
<dbReference type="HOGENOM" id="CLU_043181_7_1_1"/>
<feature type="disulfide bond" evidence="1">
    <location>
        <begin position="223"/>
        <end position="255"/>
    </location>
</feature>
<dbReference type="OMA" id="PCKSACA"/>
<accession>A0A074YCX8</accession>
<name>A0A074YCX8_AURSE</name>
<protein>
    <recommendedName>
        <fullName evidence="4">Osmotin, thaumatin-like protein</fullName>
    </recommendedName>
</protein>
<dbReference type="RefSeq" id="XP_013342432.1">
    <property type="nucleotide sequence ID" value="XM_013486978.1"/>
</dbReference>
<dbReference type="GeneID" id="25364454"/>
<feature type="disulfide bond" evidence="1">
    <location>
        <begin position="113"/>
        <end position="119"/>
    </location>
</feature>
<dbReference type="PIRSF" id="PIRSF002703">
    <property type="entry name" value="Thaumatin"/>
    <property type="match status" value="1"/>
</dbReference>
<dbReference type="EMBL" id="KL584764">
    <property type="protein sequence ID" value="KEQ93909.1"/>
    <property type="molecule type" value="Genomic_DNA"/>
</dbReference>
<sequence>MRQRVVAAILAVVSRANSLQTHHMKHKLVARQNNAANTPLVVTNYCPDTIYPGIATQHGIAPGQTGFELTSGSTVSQSVSEDWQGRVWGRSNCSFNAQGRSNGGGPACTTGDCNGVIPCQAAGAVPVTLAEFTLDAGDGQSYYDISLVDGYNLPLAIVLVPHGNSSLDDIPPNLTNPSCEGTGSMLAPSGFNPYGSGTFLGTNASYPLPFETKVTTSNANQWCPWDLQVNAPSAPGDNVYPYPDGNIQRPAFDPCFSACAKYNSDQYCCLGKYNRPDQCSPNYYAKAAKTVCPDAYSFAYDDQSSTFIIPSGAGVQVVFCPGGRSTVILSTKAAQLRELASTGSVSNSGGSNSTASSFAIPNLDVRRRYTWFSYSVGLLFICWW</sequence>
<dbReference type="InterPro" id="IPR037176">
    <property type="entry name" value="Osmotin/thaumatin-like_sf"/>
</dbReference>
<organism evidence="2 3">
    <name type="scientific">Aureobasidium subglaciale (strain EXF-2481)</name>
    <name type="common">Aureobasidium pullulans var. subglaciale</name>
    <dbReference type="NCBI Taxonomy" id="1043005"/>
    <lineage>
        <taxon>Eukaryota</taxon>
        <taxon>Fungi</taxon>
        <taxon>Dikarya</taxon>
        <taxon>Ascomycota</taxon>
        <taxon>Pezizomycotina</taxon>
        <taxon>Dothideomycetes</taxon>
        <taxon>Dothideomycetidae</taxon>
        <taxon>Dothideales</taxon>
        <taxon>Saccotheciaceae</taxon>
        <taxon>Aureobasidium</taxon>
    </lineage>
</organism>
<proteinExistence type="predicted"/>
<dbReference type="InterPro" id="IPR001938">
    <property type="entry name" value="Thaumatin"/>
</dbReference>
<dbReference type="PANTHER" id="PTHR31048">
    <property type="entry name" value="OS03G0233200 PROTEIN"/>
    <property type="match status" value="1"/>
</dbReference>
<dbReference type="Proteomes" id="UP000030641">
    <property type="component" value="Unassembled WGS sequence"/>
</dbReference>
<evidence type="ECO:0008006" key="4">
    <source>
        <dbReference type="Google" id="ProtNLM"/>
    </source>
</evidence>
<evidence type="ECO:0000313" key="2">
    <source>
        <dbReference type="EMBL" id="KEQ93909.1"/>
    </source>
</evidence>
<dbReference type="OrthoDB" id="430315at2759"/>
<dbReference type="Pfam" id="PF00314">
    <property type="entry name" value="Thaumatin"/>
    <property type="match status" value="1"/>
</dbReference>
<dbReference type="InParanoid" id="A0A074YCX8"/>
<dbReference type="STRING" id="1043005.A0A074YCX8"/>
<feature type="disulfide bond" evidence="1">
    <location>
        <begin position="46"/>
        <end position="320"/>
    </location>
</feature>
<feature type="disulfide bond" evidence="1">
    <location>
        <begin position="259"/>
        <end position="268"/>
    </location>
</feature>
<dbReference type="AlphaFoldDB" id="A0A074YCX8"/>
<evidence type="ECO:0000313" key="3">
    <source>
        <dbReference type="Proteomes" id="UP000030641"/>
    </source>
</evidence>
<gene>
    <name evidence="2" type="ORF">AUEXF2481DRAFT_315279</name>
</gene>
<keyword evidence="3" id="KW-1185">Reference proteome</keyword>